<proteinExistence type="predicted"/>
<feature type="transmembrane region" description="Helical" evidence="1">
    <location>
        <begin position="149"/>
        <end position="172"/>
    </location>
</feature>
<feature type="transmembrane region" description="Helical" evidence="1">
    <location>
        <begin position="178"/>
        <end position="196"/>
    </location>
</feature>
<keyword evidence="3" id="KW-1185">Reference proteome</keyword>
<keyword evidence="1" id="KW-0812">Transmembrane</keyword>
<feature type="transmembrane region" description="Helical" evidence="1">
    <location>
        <begin position="39"/>
        <end position="57"/>
    </location>
</feature>
<dbReference type="InterPro" id="IPR025699">
    <property type="entry name" value="ABC2_memb-like"/>
</dbReference>
<evidence type="ECO:0000256" key="1">
    <source>
        <dbReference type="SAM" id="Phobius"/>
    </source>
</evidence>
<sequence length="209" mass="24195">MLPLVKRDFLLSRATIVSLTIIFVSAYLVSFFIDTSQYTLFIYLYLIPIFSLFTLDYRGKINCYVISLPIKRSTIVKARYLFSFCYTVFLILLLWIVDLVVGSIPNIQMESIIMSNRIVLFSVLIALLAILLLIHYLILYLLITAFVSFVTLFTLMVCGIIATAMGWLDWFYALSNHLYFSTIVLILATLLFYLSMKASEKLFSQREIY</sequence>
<dbReference type="EMBL" id="JASTZU010000037">
    <property type="protein sequence ID" value="MDL4841094.1"/>
    <property type="molecule type" value="Genomic_DNA"/>
</dbReference>
<dbReference type="Proteomes" id="UP001235343">
    <property type="component" value="Unassembled WGS sequence"/>
</dbReference>
<keyword evidence="1" id="KW-1133">Transmembrane helix</keyword>
<feature type="transmembrane region" description="Helical" evidence="1">
    <location>
        <begin position="78"/>
        <end position="97"/>
    </location>
</feature>
<protein>
    <submittedName>
        <fullName evidence="2">ABC-2 transporter permease</fullName>
    </submittedName>
</protein>
<name>A0ABT7L5G5_9BACI</name>
<dbReference type="Pfam" id="PF13346">
    <property type="entry name" value="ABC2_membrane_5"/>
    <property type="match status" value="1"/>
</dbReference>
<comment type="caution">
    <text evidence="2">The sequence shown here is derived from an EMBL/GenBank/DDBJ whole genome shotgun (WGS) entry which is preliminary data.</text>
</comment>
<evidence type="ECO:0000313" key="2">
    <source>
        <dbReference type="EMBL" id="MDL4841094.1"/>
    </source>
</evidence>
<evidence type="ECO:0000313" key="3">
    <source>
        <dbReference type="Proteomes" id="UP001235343"/>
    </source>
</evidence>
<reference evidence="2 3" key="1">
    <citation type="submission" date="2023-06" db="EMBL/GenBank/DDBJ databases">
        <title>Aquibacillus rhizosphaerae LR5S19.</title>
        <authorList>
            <person name="Sun J.-Q."/>
        </authorList>
    </citation>
    <scope>NUCLEOTIDE SEQUENCE [LARGE SCALE GENOMIC DNA]</scope>
    <source>
        <strain evidence="2 3">LR5S19</strain>
    </source>
</reference>
<gene>
    <name evidence="2" type="ORF">QQS35_11590</name>
</gene>
<accession>A0ABT7L5G5</accession>
<dbReference type="RefSeq" id="WP_285932296.1">
    <property type="nucleotide sequence ID" value="NZ_JASTZU010000037.1"/>
</dbReference>
<feature type="transmembrane region" description="Helical" evidence="1">
    <location>
        <begin position="12"/>
        <end position="33"/>
    </location>
</feature>
<keyword evidence="1" id="KW-0472">Membrane</keyword>
<feature type="transmembrane region" description="Helical" evidence="1">
    <location>
        <begin position="117"/>
        <end position="142"/>
    </location>
</feature>
<organism evidence="2 3">
    <name type="scientific">Aquibacillus rhizosphaerae</name>
    <dbReference type="NCBI Taxonomy" id="3051431"/>
    <lineage>
        <taxon>Bacteria</taxon>
        <taxon>Bacillati</taxon>
        <taxon>Bacillota</taxon>
        <taxon>Bacilli</taxon>
        <taxon>Bacillales</taxon>
        <taxon>Bacillaceae</taxon>
        <taxon>Aquibacillus</taxon>
    </lineage>
</organism>